<comment type="caution">
    <text evidence="1">The sequence shown here is derived from an EMBL/GenBank/DDBJ whole genome shotgun (WGS) entry which is preliminary data.</text>
</comment>
<feature type="non-terminal residue" evidence="1">
    <location>
        <position position="1"/>
    </location>
</feature>
<evidence type="ECO:0000313" key="1">
    <source>
        <dbReference type="EMBL" id="KAJ7601532.1"/>
    </source>
</evidence>
<proteinExistence type="predicted"/>
<reference evidence="1" key="1">
    <citation type="submission" date="2023-03" db="EMBL/GenBank/DDBJ databases">
        <title>Massive genome expansion in bonnet fungi (Mycena s.s.) driven by repeated elements and novel gene families across ecological guilds.</title>
        <authorList>
            <consortium name="Lawrence Berkeley National Laboratory"/>
            <person name="Harder C.B."/>
            <person name="Miyauchi S."/>
            <person name="Viragh M."/>
            <person name="Kuo A."/>
            <person name="Thoen E."/>
            <person name="Andreopoulos B."/>
            <person name="Lu D."/>
            <person name="Skrede I."/>
            <person name="Drula E."/>
            <person name="Henrissat B."/>
            <person name="Morin E."/>
            <person name="Kohler A."/>
            <person name="Barry K."/>
            <person name="LaButti K."/>
            <person name="Morin E."/>
            <person name="Salamov A."/>
            <person name="Lipzen A."/>
            <person name="Mereny Z."/>
            <person name="Hegedus B."/>
            <person name="Baldrian P."/>
            <person name="Stursova M."/>
            <person name="Weitz H."/>
            <person name="Taylor A."/>
            <person name="Grigoriev I.V."/>
            <person name="Nagy L.G."/>
            <person name="Martin F."/>
            <person name="Kauserud H."/>
        </authorList>
    </citation>
    <scope>NUCLEOTIDE SEQUENCE</scope>
    <source>
        <strain evidence="1">CBHHK067</strain>
    </source>
</reference>
<dbReference type="AlphaFoldDB" id="A0AAD7F586"/>
<evidence type="ECO:0000313" key="2">
    <source>
        <dbReference type="Proteomes" id="UP001221757"/>
    </source>
</evidence>
<sequence>LAARLYMLAVTLHEGAERRRKEKENTFTGNLHAMMRDLQIRLDDGFTLTSNQKRNIRGVALDVIHQATRTVFFTLHIDVLAVLKDGQKAFDLDNIFGVPVREQKLMSVLRRTCSGVHNTFREDIRDSINPGDFTPLDRFTYAMASKYKLGGAVGDLSDLFSTHAALLV</sequence>
<feature type="non-terminal residue" evidence="1">
    <location>
        <position position="168"/>
    </location>
</feature>
<gene>
    <name evidence="1" type="ORF">B0H17DRAFT_835823</name>
</gene>
<keyword evidence="2" id="KW-1185">Reference proteome</keyword>
<dbReference type="Proteomes" id="UP001221757">
    <property type="component" value="Unassembled WGS sequence"/>
</dbReference>
<accession>A0AAD7F586</accession>
<organism evidence="1 2">
    <name type="scientific">Mycena rosella</name>
    <name type="common">Pink bonnet</name>
    <name type="synonym">Agaricus rosellus</name>
    <dbReference type="NCBI Taxonomy" id="1033263"/>
    <lineage>
        <taxon>Eukaryota</taxon>
        <taxon>Fungi</taxon>
        <taxon>Dikarya</taxon>
        <taxon>Basidiomycota</taxon>
        <taxon>Agaricomycotina</taxon>
        <taxon>Agaricomycetes</taxon>
        <taxon>Agaricomycetidae</taxon>
        <taxon>Agaricales</taxon>
        <taxon>Marasmiineae</taxon>
        <taxon>Mycenaceae</taxon>
        <taxon>Mycena</taxon>
    </lineage>
</organism>
<dbReference type="EMBL" id="JARKIE010001545">
    <property type="protein sequence ID" value="KAJ7601532.1"/>
    <property type="molecule type" value="Genomic_DNA"/>
</dbReference>
<protein>
    <submittedName>
        <fullName evidence="1">Uncharacterized protein</fullName>
    </submittedName>
</protein>
<name>A0AAD7F586_MYCRO</name>